<dbReference type="GO" id="GO:0005524">
    <property type="term" value="F:ATP binding"/>
    <property type="evidence" value="ECO:0007669"/>
    <property type="project" value="UniProtKB-UniRule"/>
</dbReference>
<comment type="function">
    <text evidence="10">Catalyzes the ATP-dependent conversion of 7-carboxy-7-deazaguanine (CDG) to 7-cyano-7-deazaguanine (preQ(0)).</text>
</comment>
<dbReference type="PANTHER" id="PTHR42914:SF1">
    <property type="entry name" value="7-CYANO-7-DEAZAGUANINE SYNTHASE"/>
    <property type="match status" value="1"/>
</dbReference>
<dbReference type="CDD" id="cd01995">
    <property type="entry name" value="QueC-like"/>
    <property type="match status" value="1"/>
</dbReference>
<keyword evidence="3 10" id="KW-0479">Metal-binding</keyword>
<comment type="cofactor">
    <cofactor evidence="10">
        <name>Zn(2+)</name>
        <dbReference type="ChEBI" id="CHEBI:29105"/>
    </cofactor>
    <text evidence="10">Binds 1 zinc ion per subunit.</text>
</comment>
<name>W1Q3C4_ABIDE</name>
<dbReference type="EMBL" id="ACIN03000007">
    <property type="protein sequence ID" value="ESK65621.1"/>
    <property type="molecule type" value="Genomic_DNA"/>
</dbReference>
<evidence type="ECO:0000256" key="2">
    <source>
        <dbReference type="ARBA" id="ARBA00022598"/>
    </source>
</evidence>
<keyword evidence="6 10" id="KW-0067">ATP-binding</keyword>
<dbReference type="Pfam" id="PF06508">
    <property type="entry name" value="QueC"/>
    <property type="match status" value="1"/>
</dbReference>
<dbReference type="PIRSF" id="PIRSF006293">
    <property type="entry name" value="ExsB"/>
    <property type="match status" value="1"/>
</dbReference>
<comment type="subunit">
    <text evidence="10">Homodimer.</text>
</comment>
<keyword evidence="10" id="KW-0671">Queuosine biosynthesis</keyword>
<evidence type="ECO:0000256" key="4">
    <source>
        <dbReference type="ARBA" id="ARBA00022741"/>
    </source>
</evidence>
<keyword evidence="4 10" id="KW-0547">Nucleotide-binding</keyword>
<dbReference type="EC" id="6.3.4.20" evidence="8 10"/>
<comment type="caution">
    <text evidence="11">The sequence shown here is derived from an EMBL/GenBank/DDBJ whole genome shotgun (WGS) entry which is preliminary data.</text>
</comment>
<evidence type="ECO:0000313" key="11">
    <source>
        <dbReference type="EMBL" id="ESK65621.1"/>
    </source>
</evidence>
<feature type="binding site" evidence="10">
    <location>
        <position position="185"/>
    </location>
    <ligand>
        <name>Zn(2+)</name>
        <dbReference type="ChEBI" id="CHEBI:29105"/>
    </ligand>
</feature>
<evidence type="ECO:0000256" key="7">
    <source>
        <dbReference type="ARBA" id="ARBA00037993"/>
    </source>
</evidence>
<dbReference type="NCBIfam" id="TIGR00364">
    <property type="entry name" value="7-cyano-7-deazaguanine synthase QueC"/>
    <property type="match status" value="1"/>
</dbReference>
<keyword evidence="5 10" id="KW-0862">Zinc</keyword>
<dbReference type="Gene3D" id="3.40.50.620">
    <property type="entry name" value="HUPs"/>
    <property type="match status" value="1"/>
</dbReference>
<protein>
    <recommendedName>
        <fullName evidence="8 10">7-cyano-7-deazaguanine synthase</fullName>
        <ecNumber evidence="8 10">6.3.4.20</ecNumber>
    </recommendedName>
    <alternativeName>
        <fullName evidence="10">7-cyano-7-carbaguanine synthase</fullName>
    </alternativeName>
    <alternativeName>
        <fullName evidence="10">PreQ(0) synthase</fullName>
    </alternativeName>
    <alternativeName>
        <fullName evidence="10">Queuosine biosynthesis protein QueC</fullName>
    </alternativeName>
</protein>
<evidence type="ECO:0000256" key="1">
    <source>
        <dbReference type="ARBA" id="ARBA00005061"/>
    </source>
</evidence>
<evidence type="ECO:0000313" key="12">
    <source>
        <dbReference type="Proteomes" id="UP000019050"/>
    </source>
</evidence>
<feature type="binding site" evidence="10">
    <location>
        <position position="199"/>
    </location>
    <ligand>
        <name>Zn(2+)</name>
        <dbReference type="ChEBI" id="CHEBI:29105"/>
    </ligand>
</feature>
<keyword evidence="12" id="KW-1185">Reference proteome</keyword>
<dbReference type="InterPro" id="IPR014729">
    <property type="entry name" value="Rossmann-like_a/b/a_fold"/>
</dbReference>
<dbReference type="UniPathway" id="UPA00391"/>
<dbReference type="GO" id="GO:0008270">
    <property type="term" value="F:zinc ion binding"/>
    <property type="evidence" value="ECO:0007669"/>
    <property type="project" value="UniProtKB-UniRule"/>
</dbReference>
<evidence type="ECO:0000256" key="5">
    <source>
        <dbReference type="ARBA" id="ARBA00022833"/>
    </source>
</evidence>
<sequence length="217" mass="22982">MKCVLLSGGADSSTALALALSRDPQVVAVSIAYNQQHAQAELAAAKAVAQHYGVDHRILDLAAIFADSRSALNAANDLVASQGDYADQEAPNTEVEFRNGVFIAILTSLAMQLGADALYFGAHLDDSGVIYPDCSPDFVAAMDQAVRLGTGGKVRLETPFGQMTKADIVKLGLELGVPYHLTYSCYAGSQPPCGQCGTCIDRRKAFEANGVFETYDQ</sequence>
<dbReference type="HOGENOM" id="CLU_081854_1_0_9"/>
<evidence type="ECO:0000256" key="9">
    <source>
        <dbReference type="ARBA" id="ARBA00047890"/>
    </source>
</evidence>
<dbReference type="OrthoDB" id="9789567at2"/>
<accession>W1Q3C4</accession>
<dbReference type="HAMAP" id="MF_01633">
    <property type="entry name" value="QueC"/>
    <property type="match status" value="1"/>
</dbReference>
<keyword evidence="2 10" id="KW-0436">Ligase</keyword>
<dbReference type="RefSeq" id="WP_023391740.1">
    <property type="nucleotide sequence ID" value="NZ_KI535340.1"/>
</dbReference>
<dbReference type="InterPro" id="IPR018317">
    <property type="entry name" value="QueC"/>
</dbReference>
<proteinExistence type="inferred from homology"/>
<dbReference type="GO" id="GO:0008616">
    <property type="term" value="P:tRNA queuosine(34) biosynthetic process"/>
    <property type="evidence" value="ECO:0007669"/>
    <property type="project" value="UniProtKB-UniRule"/>
</dbReference>
<comment type="catalytic activity">
    <reaction evidence="9 10">
        <text>7-carboxy-7-carbaguanine + NH4(+) + 2 ATP = 7-cyano-7-carbaguanine + 2 AMP + 2 diphosphate + 2 H(+)</text>
        <dbReference type="Rhea" id="RHEA:27982"/>
        <dbReference type="ChEBI" id="CHEBI:15378"/>
        <dbReference type="ChEBI" id="CHEBI:28938"/>
        <dbReference type="ChEBI" id="CHEBI:30616"/>
        <dbReference type="ChEBI" id="CHEBI:33019"/>
        <dbReference type="ChEBI" id="CHEBI:45075"/>
        <dbReference type="ChEBI" id="CHEBI:61036"/>
        <dbReference type="ChEBI" id="CHEBI:456215"/>
        <dbReference type="EC" id="6.3.4.20"/>
    </reaction>
</comment>
<comment type="similarity">
    <text evidence="7 10">Belongs to the QueC family.</text>
</comment>
<feature type="binding site" evidence="10">
    <location>
        <position position="193"/>
    </location>
    <ligand>
        <name>Zn(2+)</name>
        <dbReference type="ChEBI" id="CHEBI:29105"/>
    </ligand>
</feature>
<reference evidence="11" key="1">
    <citation type="submission" date="2013-06" db="EMBL/GenBank/DDBJ databases">
        <authorList>
            <person name="Weinstock G."/>
            <person name="Sodergren E."/>
            <person name="Clifton S."/>
            <person name="Fulton L."/>
            <person name="Fulton B."/>
            <person name="Courtney L."/>
            <person name="Fronick C."/>
            <person name="Harrison M."/>
            <person name="Strong C."/>
            <person name="Farmer C."/>
            <person name="Delahaunty K."/>
            <person name="Markovic C."/>
            <person name="Hall O."/>
            <person name="Minx P."/>
            <person name="Tomlinson C."/>
            <person name="Mitreva M."/>
            <person name="Nelson J."/>
            <person name="Hou S."/>
            <person name="Wollam A."/>
            <person name="Pepin K.H."/>
            <person name="Johnson M."/>
            <person name="Bhonagiri V."/>
            <person name="Nash W.E."/>
            <person name="Warren W."/>
            <person name="Chinwalla A."/>
            <person name="Mardis E.R."/>
            <person name="Wilson R.K."/>
        </authorList>
    </citation>
    <scope>NUCLEOTIDE SEQUENCE [LARGE SCALE GENOMIC DNA]</scope>
    <source>
        <strain evidence="11">ATCC 49176</strain>
    </source>
</reference>
<dbReference type="GeneID" id="84817627"/>
<dbReference type="PANTHER" id="PTHR42914">
    <property type="entry name" value="7-CYANO-7-DEAZAGUANINE SYNTHASE"/>
    <property type="match status" value="1"/>
</dbReference>
<dbReference type="GO" id="GO:0016879">
    <property type="term" value="F:ligase activity, forming carbon-nitrogen bonds"/>
    <property type="evidence" value="ECO:0007669"/>
    <property type="project" value="UniProtKB-UniRule"/>
</dbReference>
<evidence type="ECO:0000256" key="10">
    <source>
        <dbReference type="HAMAP-Rule" id="MF_01633"/>
    </source>
</evidence>
<dbReference type="AlphaFoldDB" id="W1Q3C4"/>
<evidence type="ECO:0000256" key="8">
    <source>
        <dbReference type="ARBA" id="ARBA00039149"/>
    </source>
</evidence>
<gene>
    <name evidence="10" type="primary">queC</name>
    <name evidence="11" type="ORF">GCWU000182_001095</name>
</gene>
<comment type="pathway">
    <text evidence="1 10">Purine metabolism; 7-cyano-7-deazaguanine biosynthesis.</text>
</comment>
<feature type="binding site" evidence="10">
    <location>
        <begin position="6"/>
        <end position="16"/>
    </location>
    <ligand>
        <name>ATP</name>
        <dbReference type="ChEBI" id="CHEBI:30616"/>
    </ligand>
</feature>
<evidence type="ECO:0000256" key="3">
    <source>
        <dbReference type="ARBA" id="ARBA00022723"/>
    </source>
</evidence>
<feature type="binding site" evidence="10">
    <location>
        <position position="196"/>
    </location>
    <ligand>
        <name>Zn(2+)</name>
        <dbReference type="ChEBI" id="CHEBI:29105"/>
    </ligand>
</feature>
<organism evidence="11 12">
    <name type="scientific">Abiotrophia defectiva ATCC 49176</name>
    <dbReference type="NCBI Taxonomy" id="592010"/>
    <lineage>
        <taxon>Bacteria</taxon>
        <taxon>Bacillati</taxon>
        <taxon>Bacillota</taxon>
        <taxon>Bacilli</taxon>
        <taxon>Lactobacillales</taxon>
        <taxon>Aerococcaceae</taxon>
        <taxon>Abiotrophia</taxon>
    </lineage>
</organism>
<dbReference type="SUPFAM" id="SSF52402">
    <property type="entry name" value="Adenine nucleotide alpha hydrolases-like"/>
    <property type="match status" value="1"/>
</dbReference>
<dbReference type="Proteomes" id="UP000019050">
    <property type="component" value="Unassembled WGS sequence"/>
</dbReference>
<evidence type="ECO:0000256" key="6">
    <source>
        <dbReference type="ARBA" id="ARBA00022840"/>
    </source>
</evidence>
<dbReference type="eggNOG" id="COG0603">
    <property type="taxonomic scope" value="Bacteria"/>
</dbReference>
<dbReference type="STRING" id="592010.GCWU000182_001095"/>